<dbReference type="InterPro" id="IPR039356">
    <property type="entry name" value="YfbR/HDDC2"/>
</dbReference>
<evidence type="ECO:0000256" key="5">
    <source>
        <dbReference type="ARBA" id="ARBA00009999"/>
    </source>
</evidence>
<evidence type="ECO:0000256" key="7">
    <source>
        <dbReference type="ARBA" id="ARBA00012964"/>
    </source>
</evidence>
<comment type="cofactor">
    <cofactor evidence="2">
        <name>Mn(2+)</name>
        <dbReference type="ChEBI" id="CHEBI:29035"/>
    </cofactor>
</comment>
<evidence type="ECO:0000313" key="11">
    <source>
        <dbReference type="EMBL" id="RSL85148.1"/>
    </source>
</evidence>
<dbReference type="SUPFAM" id="SSF109604">
    <property type="entry name" value="HD-domain/PDEase-like"/>
    <property type="match status" value="2"/>
</dbReference>
<comment type="subunit">
    <text evidence="6">Homodimer.</text>
</comment>
<keyword evidence="9" id="KW-0378">Hydrolase</keyword>
<reference evidence="11 12" key="1">
    <citation type="submission" date="2017-06" db="EMBL/GenBank/DDBJ databases">
        <title>Cmopartive genomic analysis of Ambrosia Fusariam Clade fungi.</title>
        <authorList>
            <person name="Stajich J.E."/>
            <person name="Carrillo J."/>
            <person name="Kijimoto T."/>
            <person name="Eskalen A."/>
            <person name="O'Donnell K."/>
            <person name="Kasson M."/>
        </authorList>
    </citation>
    <scope>NUCLEOTIDE SEQUENCE [LARGE SCALE GENOMIC DNA]</scope>
    <source>
        <strain evidence="11 12">NRRL 20438</strain>
    </source>
</reference>
<comment type="similarity">
    <text evidence="5">Belongs to the HDDC2 family.</text>
</comment>
<name>A0A428S5P3_9HYPO</name>
<keyword evidence="8" id="KW-0479">Metal-binding</keyword>
<evidence type="ECO:0000256" key="4">
    <source>
        <dbReference type="ARBA" id="ARBA00004074"/>
    </source>
</evidence>
<dbReference type="EMBL" id="NIZV01000576">
    <property type="protein sequence ID" value="RSL85148.1"/>
    <property type="molecule type" value="Genomic_DNA"/>
</dbReference>
<evidence type="ECO:0000256" key="2">
    <source>
        <dbReference type="ARBA" id="ARBA00001936"/>
    </source>
</evidence>
<evidence type="ECO:0000256" key="6">
    <source>
        <dbReference type="ARBA" id="ARBA00011738"/>
    </source>
</evidence>
<evidence type="ECO:0000313" key="12">
    <source>
        <dbReference type="Proteomes" id="UP000288429"/>
    </source>
</evidence>
<dbReference type="Gene3D" id="1.10.3210.10">
    <property type="entry name" value="Hypothetical protein af1432"/>
    <property type="match status" value="2"/>
</dbReference>
<comment type="function">
    <text evidence="4">Catalyzes the dephosphorylation of the nucleoside 5'-monophosphates deoxyadenosine monophosphate (dAMP), deoxycytidine monophosphate (dCMP), deoxyguanosine monophosphate (dGMP) and deoxythymidine monophosphate (dTMP).</text>
</comment>
<protein>
    <recommendedName>
        <fullName evidence="7">5'-deoxynucleotidase</fullName>
        <ecNumber evidence="7">3.1.3.89</ecNumber>
    </recommendedName>
</protein>
<comment type="catalytic activity">
    <reaction evidence="1">
        <text>a 2'-deoxyribonucleoside 5'-phosphate + H2O = a 2'-deoxyribonucleoside + phosphate</text>
        <dbReference type="Rhea" id="RHEA:36167"/>
        <dbReference type="ChEBI" id="CHEBI:15377"/>
        <dbReference type="ChEBI" id="CHEBI:18274"/>
        <dbReference type="ChEBI" id="CHEBI:43474"/>
        <dbReference type="ChEBI" id="CHEBI:65317"/>
        <dbReference type="EC" id="3.1.3.89"/>
    </reaction>
</comment>
<dbReference type="Proteomes" id="UP000288429">
    <property type="component" value="Unassembled WGS sequence"/>
</dbReference>
<dbReference type="InterPro" id="IPR006674">
    <property type="entry name" value="HD_domain"/>
</dbReference>
<evidence type="ECO:0000256" key="8">
    <source>
        <dbReference type="ARBA" id="ARBA00022723"/>
    </source>
</evidence>
<gene>
    <name evidence="11" type="ORF">CDV31_016606</name>
</gene>
<dbReference type="GO" id="GO:0046872">
    <property type="term" value="F:metal ion binding"/>
    <property type="evidence" value="ECO:0007669"/>
    <property type="project" value="UniProtKB-KW"/>
</dbReference>
<proteinExistence type="inferred from homology"/>
<dbReference type="Pfam" id="PF13023">
    <property type="entry name" value="HD_3"/>
    <property type="match status" value="1"/>
</dbReference>
<dbReference type="PANTHER" id="PTHR11845">
    <property type="entry name" value="5'-DEOXYNUCLEOTIDASE HDDC2"/>
    <property type="match status" value="1"/>
</dbReference>
<feature type="domain" description="HD/PDEase" evidence="10">
    <location>
        <begin position="231"/>
        <end position="347"/>
    </location>
</feature>
<keyword evidence="12" id="KW-1185">Reference proteome</keyword>
<sequence length="404" mass="45749">MSSSPLNAIENQKPSPDAFLTFAFNAIRAKERKWTGCEGYGLEQHYSIAGHSWVMSMLCFALPPETNVNKLHCVAMATVYGVAKVSEEHLAHDTERGLWQEFVESRSPESRVVSEIEKISLLLLVLHFDETNSLTKDIQGLAKLVKDVVVLKPWIDEIVGVLSQPWYGNEPAPVDNLGRDNQMWSVEDALEALPHLRNVLGHTAGFVAFAFVISQNLSRKRKGWIRHGIEEPESVAEHSWMMAALCLTLPGVPGVPGVDIQCCMAMAVLHDMAETLVGDITPADNVPKPEKHRREQLAMEFSTKHVSDSRVKQWWMEFEAGETLESKVVQDMDKIEMMIQGLWYEKDNNHAKNLSEFMTAMKQVGVLKVTAQSVIEERDRYWDGRINKAVDTEVQREQDAYYER</sequence>
<evidence type="ECO:0000256" key="3">
    <source>
        <dbReference type="ARBA" id="ARBA00001941"/>
    </source>
</evidence>
<dbReference type="GO" id="GO:0005737">
    <property type="term" value="C:cytoplasm"/>
    <property type="evidence" value="ECO:0007669"/>
    <property type="project" value="TreeGrafter"/>
</dbReference>
<evidence type="ECO:0000256" key="1">
    <source>
        <dbReference type="ARBA" id="ARBA00001638"/>
    </source>
</evidence>
<dbReference type="SMART" id="SM00471">
    <property type="entry name" value="HDc"/>
    <property type="match status" value="1"/>
</dbReference>
<evidence type="ECO:0000256" key="9">
    <source>
        <dbReference type="ARBA" id="ARBA00022801"/>
    </source>
</evidence>
<accession>A0A428S5P3</accession>
<comment type="cofactor">
    <cofactor evidence="3">
        <name>Co(2+)</name>
        <dbReference type="ChEBI" id="CHEBI:48828"/>
    </cofactor>
</comment>
<dbReference type="PANTHER" id="PTHR11845:SF13">
    <property type="entry name" value="5'-DEOXYNUCLEOTIDASE HDDC2"/>
    <property type="match status" value="1"/>
</dbReference>
<dbReference type="GO" id="GO:0002953">
    <property type="term" value="F:5'-deoxynucleotidase activity"/>
    <property type="evidence" value="ECO:0007669"/>
    <property type="project" value="UniProtKB-EC"/>
</dbReference>
<comment type="caution">
    <text evidence="11">The sequence shown here is derived from an EMBL/GenBank/DDBJ whole genome shotgun (WGS) entry which is preliminary data.</text>
</comment>
<organism evidence="11 12">
    <name type="scientific">Fusarium ambrosium</name>
    <dbReference type="NCBI Taxonomy" id="131363"/>
    <lineage>
        <taxon>Eukaryota</taxon>
        <taxon>Fungi</taxon>
        <taxon>Dikarya</taxon>
        <taxon>Ascomycota</taxon>
        <taxon>Pezizomycotina</taxon>
        <taxon>Sordariomycetes</taxon>
        <taxon>Hypocreomycetidae</taxon>
        <taxon>Hypocreales</taxon>
        <taxon>Nectriaceae</taxon>
        <taxon>Fusarium</taxon>
        <taxon>Fusarium solani species complex</taxon>
    </lineage>
</organism>
<dbReference type="AlphaFoldDB" id="A0A428S5P3"/>
<evidence type="ECO:0000259" key="10">
    <source>
        <dbReference type="SMART" id="SM00471"/>
    </source>
</evidence>
<dbReference type="EC" id="3.1.3.89" evidence="7"/>
<dbReference type="InterPro" id="IPR003607">
    <property type="entry name" value="HD/PDEase_dom"/>
</dbReference>